<organism evidence="1 2">
    <name type="scientific">Adineta ricciae</name>
    <name type="common">Rotifer</name>
    <dbReference type="NCBI Taxonomy" id="249248"/>
    <lineage>
        <taxon>Eukaryota</taxon>
        <taxon>Metazoa</taxon>
        <taxon>Spiralia</taxon>
        <taxon>Gnathifera</taxon>
        <taxon>Rotifera</taxon>
        <taxon>Eurotatoria</taxon>
        <taxon>Bdelloidea</taxon>
        <taxon>Adinetida</taxon>
        <taxon>Adinetidae</taxon>
        <taxon>Adineta</taxon>
    </lineage>
</organism>
<keyword evidence="2" id="KW-1185">Reference proteome</keyword>
<evidence type="ECO:0000313" key="2">
    <source>
        <dbReference type="Proteomes" id="UP000663828"/>
    </source>
</evidence>
<dbReference type="EMBL" id="CAJNOR010008970">
    <property type="protein sequence ID" value="CAF1639659.1"/>
    <property type="molecule type" value="Genomic_DNA"/>
</dbReference>
<evidence type="ECO:0000313" key="1">
    <source>
        <dbReference type="EMBL" id="CAF1639659.1"/>
    </source>
</evidence>
<name>A0A816DS75_ADIRI</name>
<dbReference type="AlphaFoldDB" id="A0A816DS75"/>
<dbReference type="Proteomes" id="UP000663828">
    <property type="component" value="Unassembled WGS sequence"/>
</dbReference>
<protein>
    <submittedName>
        <fullName evidence="1">Uncharacterized protein</fullName>
    </submittedName>
</protein>
<dbReference type="Gene3D" id="3.40.50.1110">
    <property type="entry name" value="SGNH hydrolase"/>
    <property type="match status" value="1"/>
</dbReference>
<proteinExistence type="predicted"/>
<comment type="caution">
    <text evidence="1">The sequence shown here is derived from an EMBL/GenBank/DDBJ whole genome shotgun (WGS) entry which is preliminary data.</text>
</comment>
<accession>A0A816DS75</accession>
<dbReference type="InterPro" id="IPR036514">
    <property type="entry name" value="SGNH_hydro_sf"/>
</dbReference>
<sequence>ADATNSTKLIYIQHNEILANKINETYLSIPTRLNIRLFDCYTFMSKILNDYLAYGFESLDNCWDTESGPTVIVNCKDITKRIFADEFHLTSTLQSLIAKQVYLVLGGSSLSSMSTRLTSMTEYVSFSVVFAILMLK</sequence>
<gene>
    <name evidence="1" type="ORF">XAT740_LOCUS53090</name>
</gene>
<feature type="non-terminal residue" evidence="1">
    <location>
        <position position="1"/>
    </location>
</feature>
<reference evidence="1" key="1">
    <citation type="submission" date="2021-02" db="EMBL/GenBank/DDBJ databases">
        <authorList>
            <person name="Nowell W R."/>
        </authorList>
    </citation>
    <scope>NUCLEOTIDE SEQUENCE</scope>
</reference>